<reference evidence="4" key="1">
    <citation type="journal article" date="2019" name="Int. J. Syst. Evol. Microbiol.">
        <title>The Global Catalogue of Microorganisms (GCM) 10K type strain sequencing project: providing services to taxonomists for standard genome sequencing and annotation.</title>
        <authorList>
            <consortium name="The Broad Institute Genomics Platform"/>
            <consortium name="The Broad Institute Genome Sequencing Center for Infectious Disease"/>
            <person name="Wu L."/>
            <person name="Ma J."/>
        </authorList>
    </citation>
    <scope>NUCLEOTIDE SEQUENCE [LARGE SCALE GENOMIC DNA]</scope>
    <source>
        <strain evidence="4">ZS-35-S2</strain>
    </source>
</reference>
<organism evidence="3 4">
    <name type="scientific">Aureimonas populi</name>
    <dbReference type="NCBI Taxonomy" id="1701758"/>
    <lineage>
        <taxon>Bacteria</taxon>
        <taxon>Pseudomonadati</taxon>
        <taxon>Pseudomonadota</taxon>
        <taxon>Alphaproteobacteria</taxon>
        <taxon>Hyphomicrobiales</taxon>
        <taxon>Aurantimonadaceae</taxon>
        <taxon>Aureimonas</taxon>
    </lineage>
</organism>
<name>A0ABW5CQ25_9HYPH</name>
<dbReference type="Gene3D" id="3.10.129.10">
    <property type="entry name" value="Hotdog Thioesterase"/>
    <property type="match status" value="1"/>
</dbReference>
<dbReference type="GO" id="GO:0016787">
    <property type="term" value="F:hydrolase activity"/>
    <property type="evidence" value="ECO:0007669"/>
    <property type="project" value="UniProtKB-KW"/>
</dbReference>
<dbReference type="PANTHER" id="PTHR31793:SF27">
    <property type="entry name" value="NOVEL THIOESTERASE SUPERFAMILY DOMAIN AND SAPOSIN A-TYPE DOMAIN CONTAINING PROTEIN (0610012H03RIK)"/>
    <property type="match status" value="1"/>
</dbReference>
<comment type="caution">
    <text evidence="3">The sequence shown here is derived from an EMBL/GenBank/DDBJ whole genome shotgun (WGS) entry which is preliminary data.</text>
</comment>
<dbReference type="InterPro" id="IPR029069">
    <property type="entry name" value="HotDog_dom_sf"/>
</dbReference>
<dbReference type="CDD" id="cd00586">
    <property type="entry name" value="4HBT"/>
    <property type="match status" value="1"/>
</dbReference>
<dbReference type="InterPro" id="IPR050563">
    <property type="entry name" value="4-hydroxybenzoyl-CoA_TE"/>
</dbReference>
<dbReference type="EMBL" id="JBHUIJ010000013">
    <property type="protein sequence ID" value="MFD2237913.1"/>
    <property type="molecule type" value="Genomic_DNA"/>
</dbReference>
<comment type="similarity">
    <text evidence="1">Belongs to the 4-hydroxybenzoyl-CoA thioesterase family.</text>
</comment>
<dbReference type="RefSeq" id="WP_209739406.1">
    <property type="nucleotide sequence ID" value="NZ_CP072611.1"/>
</dbReference>
<gene>
    <name evidence="3" type="ORF">ACFSKQ_10630</name>
</gene>
<evidence type="ECO:0000256" key="1">
    <source>
        <dbReference type="ARBA" id="ARBA00005953"/>
    </source>
</evidence>
<evidence type="ECO:0000256" key="2">
    <source>
        <dbReference type="ARBA" id="ARBA00022801"/>
    </source>
</evidence>
<accession>A0ABW5CQ25</accession>
<evidence type="ECO:0000313" key="3">
    <source>
        <dbReference type="EMBL" id="MFD2237913.1"/>
    </source>
</evidence>
<keyword evidence="2 3" id="KW-0378">Hydrolase</keyword>
<dbReference type="PANTHER" id="PTHR31793">
    <property type="entry name" value="4-HYDROXYBENZOYL-COA THIOESTERASE FAMILY MEMBER"/>
    <property type="match status" value="1"/>
</dbReference>
<dbReference type="Pfam" id="PF13279">
    <property type="entry name" value="4HBT_2"/>
    <property type="match status" value="1"/>
</dbReference>
<dbReference type="EC" id="3.1.2.-" evidence="3"/>
<sequence length="149" mass="16744">MPPSSPAPARRARPTRADYRAFVPITSRWSDNDMFGHLNNAAYYSYFDTAVTSWLFSTAPQGERSRMFFVAETGCRYLSEIAYPDKVSVGLRIGHLGTSSVRYEIGVFRNDEEDAAAEGLFVHVHIDPATRRPAPLDEPLRRTLTEICA</sequence>
<proteinExistence type="inferred from homology"/>
<keyword evidence="4" id="KW-1185">Reference proteome</keyword>
<evidence type="ECO:0000313" key="4">
    <source>
        <dbReference type="Proteomes" id="UP001597371"/>
    </source>
</evidence>
<dbReference type="Proteomes" id="UP001597371">
    <property type="component" value="Unassembled WGS sequence"/>
</dbReference>
<protein>
    <submittedName>
        <fullName evidence="3">Acyl-CoA thioesterase</fullName>
        <ecNumber evidence="3">3.1.2.-</ecNumber>
    </submittedName>
</protein>
<dbReference type="SUPFAM" id="SSF54637">
    <property type="entry name" value="Thioesterase/thiol ester dehydrase-isomerase"/>
    <property type="match status" value="1"/>
</dbReference>